<name>A0ABP1G1X0_9CHLO</name>
<dbReference type="PRINTS" id="PR00463">
    <property type="entry name" value="EP450I"/>
</dbReference>
<dbReference type="InterPro" id="IPR002401">
    <property type="entry name" value="Cyt_P450_E_grp-I"/>
</dbReference>
<evidence type="ECO:0000256" key="5">
    <source>
        <dbReference type="ARBA" id="ARBA00023002"/>
    </source>
</evidence>
<dbReference type="InterPro" id="IPR036396">
    <property type="entry name" value="Cyt_P450_sf"/>
</dbReference>
<keyword evidence="11" id="KW-1185">Reference proteome</keyword>
<comment type="cofactor">
    <cofactor evidence="1">
        <name>heme</name>
        <dbReference type="ChEBI" id="CHEBI:30413"/>
    </cofactor>
</comment>
<evidence type="ECO:0000256" key="8">
    <source>
        <dbReference type="RuleBase" id="RU000461"/>
    </source>
</evidence>
<evidence type="ECO:0000256" key="1">
    <source>
        <dbReference type="ARBA" id="ARBA00001971"/>
    </source>
</evidence>
<evidence type="ECO:0000256" key="3">
    <source>
        <dbReference type="ARBA" id="ARBA00022617"/>
    </source>
</evidence>
<keyword evidence="7 8" id="KW-0503">Monooxygenase</keyword>
<keyword evidence="3 8" id="KW-0349">Heme</keyword>
<evidence type="ECO:0000256" key="4">
    <source>
        <dbReference type="ARBA" id="ARBA00022723"/>
    </source>
</evidence>
<keyword evidence="5 8" id="KW-0560">Oxidoreductase</keyword>
<proteinExistence type="inferred from homology"/>
<evidence type="ECO:0000313" key="10">
    <source>
        <dbReference type="EMBL" id="CAL5224422.1"/>
    </source>
</evidence>
<gene>
    <name evidence="10" type="primary">g7105</name>
    <name evidence="10" type="ORF">VP750_LOCUS6081</name>
</gene>
<evidence type="ECO:0000256" key="9">
    <source>
        <dbReference type="SAM" id="MobiDB-lite"/>
    </source>
</evidence>
<dbReference type="InterPro" id="IPR001128">
    <property type="entry name" value="Cyt_P450"/>
</dbReference>
<comment type="similarity">
    <text evidence="2 8">Belongs to the cytochrome P450 family.</text>
</comment>
<sequence>MQGQLQQLHGRTARLGENQVSQTAPISLHKRYEQRTASRSCTAPKAQARSAKAQAATSSNSSSLDWKRNSSQTPIDQLPEPDGDWSLPFIGETPEFKANHWEWARKRVKKYGPVFRSNIFGSDVVVVTDFIGLQKVFGGAHKLTQWMTAPSLEILCDGMLSASKEKASHQKQRRQQGAAFTPDAMDAYLPRVVATCEAYLQEWASQDSVNLVPAMGELSFDFAEGLVVGLGIQGEEKRILGAKWQEFTKGAITFTLDAPGTPFRRARKAKEYILAAIKDRVAEKTREFERGSVKKDTLLSFFASAKVDEGDPLNEPELAMNVLMFMLAGSDTSRDAHKVLLGILPQLPTAILDELRAEQRRIVEKHGPGYSRAAMGAMRYADALAREVLRIWGPADVLFRLAKEDFELHGKRIKKGSTILTSMLYAKASDPRMSAGDHELQSVPLHMDIHQLQASVKPERWLDPHNKLDMAALATFGMGPHSCLGAPLYMQEAKVLLAMIARGYDVSNATGEPVDWGMSPNAAGGSPAADVFLKFTPHQYV</sequence>
<dbReference type="PANTHER" id="PTHR24286:SF24">
    <property type="entry name" value="LANOSTEROL 14-ALPHA DEMETHYLASE"/>
    <property type="match status" value="1"/>
</dbReference>
<evidence type="ECO:0000256" key="7">
    <source>
        <dbReference type="ARBA" id="ARBA00023033"/>
    </source>
</evidence>
<evidence type="ECO:0000256" key="2">
    <source>
        <dbReference type="ARBA" id="ARBA00010617"/>
    </source>
</evidence>
<feature type="compositionally biased region" description="Low complexity" evidence="9">
    <location>
        <begin position="42"/>
        <end position="58"/>
    </location>
</feature>
<keyword evidence="6 8" id="KW-0408">Iron</keyword>
<comment type="caution">
    <text evidence="10">The sequence shown here is derived from an EMBL/GenBank/DDBJ whole genome shotgun (WGS) entry which is preliminary data.</text>
</comment>
<keyword evidence="4 8" id="KW-0479">Metal-binding</keyword>
<dbReference type="EMBL" id="CAXHTA020000010">
    <property type="protein sequence ID" value="CAL5224422.1"/>
    <property type="molecule type" value="Genomic_DNA"/>
</dbReference>
<dbReference type="InterPro" id="IPR017972">
    <property type="entry name" value="Cyt_P450_CS"/>
</dbReference>
<dbReference type="SUPFAM" id="SSF48264">
    <property type="entry name" value="Cytochrome P450"/>
    <property type="match status" value="1"/>
</dbReference>
<reference evidence="10 11" key="1">
    <citation type="submission" date="2024-06" db="EMBL/GenBank/DDBJ databases">
        <authorList>
            <person name="Kraege A."/>
            <person name="Thomma B."/>
        </authorList>
    </citation>
    <scope>NUCLEOTIDE SEQUENCE [LARGE SCALE GENOMIC DNA]</scope>
</reference>
<feature type="compositionally biased region" description="Polar residues" evidence="9">
    <location>
        <begin position="59"/>
        <end position="75"/>
    </location>
</feature>
<accession>A0ABP1G1X0</accession>
<organism evidence="10 11">
    <name type="scientific">Coccomyxa viridis</name>
    <dbReference type="NCBI Taxonomy" id="1274662"/>
    <lineage>
        <taxon>Eukaryota</taxon>
        <taxon>Viridiplantae</taxon>
        <taxon>Chlorophyta</taxon>
        <taxon>core chlorophytes</taxon>
        <taxon>Trebouxiophyceae</taxon>
        <taxon>Trebouxiophyceae incertae sedis</taxon>
        <taxon>Coccomyxaceae</taxon>
        <taxon>Coccomyxa</taxon>
    </lineage>
</organism>
<dbReference type="PROSITE" id="PS00086">
    <property type="entry name" value="CYTOCHROME_P450"/>
    <property type="match status" value="1"/>
</dbReference>
<dbReference type="PANTHER" id="PTHR24286">
    <property type="entry name" value="CYTOCHROME P450 26"/>
    <property type="match status" value="1"/>
</dbReference>
<evidence type="ECO:0000313" key="11">
    <source>
        <dbReference type="Proteomes" id="UP001497392"/>
    </source>
</evidence>
<evidence type="ECO:0000256" key="6">
    <source>
        <dbReference type="ARBA" id="ARBA00023004"/>
    </source>
</evidence>
<dbReference type="Pfam" id="PF00067">
    <property type="entry name" value="p450"/>
    <property type="match status" value="2"/>
</dbReference>
<dbReference type="Proteomes" id="UP001497392">
    <property type="component" value="Unassembled WGS sequence"/>
</dbReference>
<protein>
    <submittedName>
        <fullName evidence="10">G7105 protein</fullName>
    </submittedName>
</protein>
<dbReference type="Gene3D" id="1.10.630.10">
    <property type="entry name" value="Cytochrome P450"/>
    <property type="match status" value="1"/>
</dbReference>
<feature type="region of interest" description="Disordered" evidence="9">
    <location>
        <begin position="1"/>
        <end position="83"/>
    </location>
</feature>